<name>A0A1G1ZED1_9BACT</name>
<evidence type="ECO:0000256" key="2">
    <source>
        <dbReference type="ARBA" id="ARBA00022448"/>
    </source>
</evidence>
<evidence type="ECO:0000256" key="3">
    <source>
        <dbReference type="ARBA" id="ARBA00022729"/>
    </source>
</evidence>
<keyword evidence="4" id="KW-0812">Transmembrane</keyword>
<keyword evidence="2" id="KW-0813">Transport</keyword>
<proteinExistence type="inferred from homology"/>
<dbReference type="GO" id="GO:0042956">
    <property type="term" value="P:maltodextrin transmembrane transport"/>
    <property type="evidence" value="ECO:0007669"/>
    <property type="project" value="TreeGrafter"/>
</dbReference>
<accession>A0A1G1ZED1</accession>
<organism evidence="5 6">
    <name type="scientific">Candidatus Colwellbacteria bacterium RIFCSPLOWO2_12_FULL_46_17</name>
    <dbReference type="NCBI Taxonomy" id="1797695"/>
    <lineage>
        <taxon>Bacteria</taxon>
        <taxon>Candidatus Colwelliibacteriota</taxon>
    </lineage>
</organism>
<keyword evidence="3" id="KW-0732">Signal</keyword>
<dbReference type="Pfam" id="PF01547">
    <property type="entry name" value="SBP_bac_1"/>
    <property type="match status" value="1"/>
</dbReference>
<keyword evidence="4" id="KW-1133">Transmembrane helix</keyword>
<sequence length="431" mass="47022">MSLKIGSKEFSKEQTIFLAAGAALVVTLILVFIGVLPGGKRGEEKINISVWVLDEDTKIWDPILIRFENSYPDINATLEEIAPGNYENELLNALAAGRGPDVFMFNSKWLIEHGDKIAPAPSNKMTAETFSGFFPQVAEQDFVSEGRIYAMPLFVDTLALLYNRDIFDAKGVVFAPGTWKEFEEAVAKLRTFENGKMGDKAAAIGGTSASVSNAVDLVGLLMLQNGSTIVNESFTRADFGREGEAGLLQYTKFADPQSPLYTWDDSLGLSNEVFANGEVAMAFAYPSDVREIKDTNPFLDFEVSKMPQLDKSNPVNFANYWGLAVRSGSSNLSAAWDFTIFASTDKASAENYIIETGHAPALRFSINNYLNNPDIGVFAGQALTARSWPQADDDQVDTIFNDMIKDVISDGVTVEAAISSARSALTELIRG</sequence>
<gene>
    <name evidence="5" type="ORF">A3G58_01455</name>
</gene>
<feature type="transmembrane region" description="Helical" evidence="4">
    <location>
        <begin position="16"/>
        <end position="36"/>
    </location>
</feature>
<dbReference type="GO" id="GO:0055052">
    <property type="term" value="C:ATP-binding cassette (ABC) transporter complex, substrate-binding subunit-containing"/>
    <property type="evidence" value="ECO:0007669"/>
    <property type="project" value="TreeGrafter"/>
</dbReference>
<dbReference type="Gene3D" id="3.40.190.10">
    <property type="entry name" value="Periplasmic binding protein-like II"/>
    <property type="match status" value="1"/>
</dbReference>
<evidence type="ECO:0008006" key="7">
    <source>
        <dbReference type="Google" id="ProtNLM"/>
    </source>
</evidence>
<comment type="similarity">
    <text evidence="1">Belongs to the bacterial solute-binding protein 1 family.</text>
</comment>
<evidence type="ECO:0000313" key="6">
    <source>
        <dbReference type="Proteomes" id="UP000177801"/>
    </source>
</evidence>
<comment type="caution">
    <text evidence="5">The sequence shown here is derived from an EMBL/GenBank/DDBJ whole genome shotgun (WGS) entry which is preliminary data.</text>
</comment>
<dbReference type="SUPFAM" id="SSF53850">
    <property type="entry name" value="Periplasmic binding protein-like II"/>
    <property type="match status" value="1"/>
</dbReference>
<evidence type="ECO:0000256" key="1">
    <source>
        <dbReference type="ARBA" id="ARBA00008520"/>
    </source>
</evidence>
<dbReference type="PANTHER" id="PTHR30061:SF50">
    <property type="entry name" value="MALTOSE_MALTODEXTRIN-BINDING PERIPLASMIC PROTEIN"/>
    <property type="match status" value="1"/>
</dbReference>
<evidence type="ECO:0000256" key="4">
    <source>
        <dbReference type="SAM" id="Phobius"/>
    </source>
</evidence>
<dbReference type="EMBL" id="MHJD01000015">
    <property type="protein sequence ID" value="OGY62476.1"/>
    <property type="molecule type" value="Genomic_DNA"/>
</dbReference>
<evidence type="ECO:0000313" key="5">
    <source>
        <dbReference type="EMBL" id="OGY62476.1"/>
    </source>
</evidence>
<dbReference type="InterPro" id="IPR006059">
    <property type="entry name" value="SBP"/>
</dbReference>
<keyword evidence="4" id="KW-0472">Membrane</keyword>
<protein>
    <recommendedName>
        <fullName evidence="7">ABC transporter substrate-binding protein</fullName>
    </recommendedName>
</protein>
<dbReference type="PANTHER" id="PTHR30061">
    <property type="entry name" value="MALTOSE-BINDING PERIPLASMIC PROTEIN"/>
    <property type="match status" value="1"/>
</dbReference>
<dbReference type="GO" id="GO:0015768">
    <property type="term" value="P:maltose transport"/>
    <property type="evidence" value="ECO:0007669"/>
    <property type="project" value="TreeGrafter"/>
</dbReference>
<reference evidence="5 6" key="1">
    <citation type="journal article" date="2016" name="Nat. Commun.">
        <title>Thousands of microbial genomes shed light on interconnected biogeochemical processes in an aquifer system.</title>
        <authorList>
            <person name="Anantharaman K."/>
            <person name="Brown C.T."/>
            <person name="Hug L.A."/>
            <person name="Sharon I."/>
            <person name="Castelle C.J."/>
            <person name="Probst A.J."/>
            <person name="Thomas B.C."/>
            <person name="Singh A."/>
            <person name="Wilkins M.J."/>
            <person name="Karaoz U."/>
            <person name="Brodie E.L."/>
            <person name="Williams K.H."/>
            <person name="Hubbard S.S."/>
            <person name="Banfield J.F."/>
        </authorList>
    </citation>
    <scope>NUCLEOTIDE SEQUENCE [LARGE SCALE GENOMIC DNA]</scope>
</reference>
<dbReference type="GO" id="GO:1901982">
    <property type="term" value="F:maltose binding"/>
    <property type="evidence" value="ECO:0007669"/>
    <property type="project" value="TreeGrafter"/>
</dbReference>
<dbReference type="AlphaFoldDB" id="A0A1G1ZED1"/>
<dbReference type="Proteomes" id="UP000177801">
    <property type="component" value="Unassembled WGS sequence"/>
</dbReference>